<dbReference type="CDD" id="cd09895">
    <property type="entry name" value="NGN_SP_UpxY"/>
    <property type="match status" value="1"/>
</dbReference>
<dbReference type="AlphaFoldDB" id="A0A1J5TFN9"/>
<dbReference type="Gene3D" id="3.30.70.940">
    <property type="entry name" value="NusG, N-terminal domain"/>
    <property type="match status" value="1"/>
</dbReference>
<protein>
    <submittedName>
        <fullName evidence="3">Transcription antitermination protein RfaH</fullName>
    </submittedName>
</protein>
<dbReference type="SUPFAM" id="SSF82679">
    <property type="entry name" value="N-utilization substance G protein NusG, N-terminal domain"/>
    <property type="match status" value="1"/>
</dbReference>
<dbReference type="GO" id="GO:0006354">
    <property type="term" value="P:DNA-templated transcription elongation"/>
    <property type="evidence" value="ECO:0007669"/>
    <property type="project" value="InterPro"/>
</dbReference>
<dbReference type="EMBL" id="MLJW01000010">
    <property type="protein sequence ID" value="OIR14992.1"/>
    <property type="molecule type" value="Genomic_DNA"/>
</dbReference>
<evidence type="ECO:0000256" key="1">
    <source>
        <dbReference type="ARBA" id="ARBA00023163"/>
    </source>
</evidence>
<evidence type="ECO:0000313" key="3">
    <source>
        <dbReference type="EMBL" id="OIR14992.1"/>
    </source>
</evidence>
<dbReference type="InterPro" id="IPR036735">
    <property type="entry name" value="NGN_dom_sf"/>
</dbReference>
<dbReference type="InterPro" id="IPR006645">
    <property type="entry name" value="NGN-like_dom"/>
</dbReference>
<evidence type="ECO:0000259" key="2">
    <source>
        <dbReference type="Pfam" id="PF02357"/>
    </source>
</evidence>
<dbReference type="Pfam" id="PF02357">
    <property type="entry name" value="NusG"/>
    <property type="match status" value="1"/>
</dbReference>
<comment type="caution">
    <text evidence="3">The sequence shown here is derived from an EMBL/GenBank/DDBJ whole genome shotgun (WGS) entry which is preliminary data.</text>
</comment>
<organism evidence="3">
    <name type="scientific">mine drainage metagenome</name>
    <dbReference type="NCBI Taxonomy" id="410659"/>
    <lineage>
        <taxon>unclassified sequences</taxon>
        <taxon>metagenomes</taxon>
        <taxon>ecological metagenomes</taxon>
    </lineage>
</organism>
<name>A0A1J5TFN9_9ZZZZ</name>
<gene>
    <name evidence="3" type="primary">rfaH_1</name>
    <name evidence="3" type="ORF">GALL_41100</name>
</gene>
<sequence length="170" mass="19603">MAVPIQSFQEPRWFVCHTKPRCEKKFAALMEAESFTHYLPLVRSVRNYADRKRTFMKPLFLGYVFAEITPERKTRIYQQDLLVRAIWVEDQPLFLRQLEDVRRVVESGLETTLQPLLKRGTLVRITAGPLKGVEGFVEDPKSPRGVVIAMDVLQQGLLVPVPIDQIKVLV</sequence>
<reference evidence="3" key="1">
    <citation type="submission" date="2016-10" db="EMBL/GenBank/DDBJ databases">
        <title>Sequence of Gallionella enrichment culture.</title>
        <authorList>
            <person name="Poehlein A."/>
            <person name="Muehling M."/>
            <person name="Daniel R."/>
        </authorList>
    </citation>
    <scope>NUCLEOTIDE SEQUENCE</scope>
</reference>
<keyword evidence="1" id="KW-0804">Transcription</keyword>
<accession>A0A1J5TFN9</accession>
<proteinExistence type="predicted"/>
<feature type="domain" description="NusG-like N-terminal" evidence="2">
    <location>
        <begin position="12"/>
        <end position="104"/>
    </location>
</feature>